<dbReference type="Proteomes" id="UP000186216">
    <property type="component" value="Unassembled WGS sequence"/>
</dbReference>
<keyword evidence="4" id="KW-1185">Reference proteome</keyword>
<protein>
    <submittedName>
        <fullName evidence="1">Uncharacterized protein</fullName>
    </submittedName>
</protein>
<evidence type="ECO:0000313" key="2">
    <source>
        <dbReference type="EMBL" id="WCR04569.1"/>
    </source>
</evidence>
<sequence>MSKELIHKVNDAHDRLNEGLMQNELLYDATCNRDNAHLNFGASHTTEIIRDVLRQLDGIANELRQGGDA</sequence>
<dbReference type="EMBL" id="CP067140">
    <property type="protein sequence ID" value="WCR04569.1"/>
    <property type="molecule type" value="Genomic_DNA"/>
</dbReference>
<reference evidence="2 4" key="2">
    <citation type="submission" date="2021-01" db="EMBL/GenBank/DDBJ databases">
        <title>Biogeographic distribution of Paracoccus.</title>
        <authorList>
            <person name="Hollensteiner J."/>
            <person name="Leineberger J."/>
            <person name="Brinkhoff T."/>
            <person name="Daniel R."/>
        </authorList>
    </citation>
    <scope>NUCLEOTIDE SEQUENCE [LARGE SCALE GENOMIC DNA]</scope>
    <source>
        <strain evidence="2 4">DSM 18447</strain>
    </source>
</reference>
<evidence type="ECO:0000313" key="4">
    <source>
        <dbReference type="Proteomes" id="UP001215549"/>
    </source>
</evidence>
<dbReference type="EMBL" id="FTOU01000007">
    <property type="protein sequence ID" value="SIS86905.1"/>
    <property type="molecule type" value="Genomic_DNA"/>
</dbReference>
<accession>A0AA45W4R1</accession>
<organism evidence="1 3">
    <name type="scientific">Paracoccus saliphilus</name>
    <dbReference type="NCBI Taxonomy" id="405559"/>
    <lineage>
        <taxon>Bacteria</taxon>
        <taxon>Pseudomonadati</taxon>
        <taxon>Pseudomonadota</taxon>
        <taxon>Alphaproteobacteria</taxon>
        <taxon>Rhodobacterales</taxon>
        <taxon>Paracoccaceae</taxon>
        <taxon>Paracoccus</taxon>
    </lineage>
</organism>
<gene>
    <name evidence="2" type="ORF">JHX88_07580</name>
    <name evidence="1" type="ORF">SAMN05421772_10725</name>
</gene>
<dbReference type="AlphaFoldDB" id="A0AA45W4R1"/>
<name>A0AA45W4R1_9RHOB</name>
<dbReference type="Proteomes" id="UP001215549">
    <property type="component" value="Chromosome"/>
</dbReference>
<evidence type="ECO:0000313" key="1">
    <source>
        <dbReference type="EMBL" id="SIS86905.1"/>
    </source>
</evidence>
<proteinExistence type="predicted"/>
<reference evidence="1 3" key="1">
    <citation type="submission" date="2017-01" db="EMBL/GenBank/DDBJ databases">
        <authorList>
            <person name="Varghese N."/>
            <person name="Submissions S."/>
        </authorList>
    </citation>
    <scope>NUCLEOTIDE SEQUENCE [LARGE SCALE GENOMIC DNA]</scope>
    <source>
        <strain evidence="1 3">DSM 18447</strain>
    </source>
</reference>
<evidence type="ECO:0000313" key="3">
    <source>
        <dbReference type="Proteomes" id="UP000186216"/>
    </source>
</evidence>
<dbReference type="RefSeq" id="WP_076525972.1">
    <property type="nucleotide sequence ID" value="NZ_CP067140.1"/>
</dbReference>